<name>A0A5C1AK66_9BACT</name>
<dbReference type="KEGG" id="lrs:PX52LOC_06332"/>
<dbReference type="AlphaFoldDB" id="A0A5C1AK66"/>
<proteinExistence type="predicted"/>
<protein>
    <submittedName>
        <fullName evidence="2">Uncharacterized protein</fullName>
    </submittedName>
</protein>
<sequence length="143" mass="15581">MSNAVAKHAPKKQAAKPTKTVSKKAAVKKPTPAVEPDSIEALMADIHRPTGFEMLHDALEDLRDFFQALDEGDSEDCLLMLVKVGLLSRFVNRVERGNNFVQLDEDNPLDNALNKLLGPLSGFGPGGIHSRPSPIVSWVRRAG</sequence>
<dbReference type="Proteomes" id="UP000324974">
    <property type="component" value="Chromosome"/>
</dbReference>
<gene>
    <name evidence="2" type="ORF">PX52LOC_06332</name>
</gene>
<accession>A0A5C1AK66</accession>
<evidence type="ECO:0000256" key="1">
    <source>
        <dbReference type="SAM" id="MobiDB-lite"/>
    </source>
</evidence>
<keyword evidence="3" id="KW-1185">Reference proteome</keyword>
<evidence type="ECO:0000313" key="3">
    <source>
        <dbReference type="Proteomes" id="UP000324974"/>
    </source>
</evidence>
<feature type="region of interest" description="Disordered" evidence="1">
    <location>
        <begin position="1"/>
        <end position="33"/>
    </location>
</feature>
<reference evidence="3" key="1">
    <citation type="submission" date="2019-08" db="EMBL/GenBank/DDBJ databases">
        <title>Limnoglobus roseus gen. nov., sp. nov., a novel freshwater planctomycete with a giant genome from the family Gemmataceae.</title>
        <authorList>
            <person name="Kulichevskaya I.S."/>
            <person name="Naumoff D.G."/>
            <person name="Miroshnikov K."/>
            <person name="Ivanova A."/>
            <person name="Philippov D.A."/>
            <person name="Hakobyan A."/>
            <person name="Rijpstra I.C."/>
            <person name="Sinninghe Damste J.S."/>
            <person name="Liesack W."/>
            <person name="Dedysh S.N."/>
        </authorList>
    </citation>
    <scope>NUCLEOTIDE SEQUENCE [LARGE SCALE GENOMIC DNA]</scope>
    <source>
        <strain evidence="3">PX52</strain>
    </source>
</reference>
<evidence type="ECO:0000313" key="2">
    <source>
        <dbReference type="EMBL" id="QEL19270.1"/>
    </source>
</evidence>
<organism evidence="2 3">
    <name type="scientific">Limnoglobus roseus</name>
    <dbReference type="NCBI Taxonomy" id="2598579"/>
    <lineage>
        <taxon>Bacteria</taxon>
        <taxon>Pseudomonadati</taxon>
        <taxon>Planctomycetota</taxon>
        <taxon>Planctomycetia</taxon>
        <taxon>Gemmatales</taxon>
        <taxon>Gemmataceae</taxon>
        <taxon>Limnoglobus</taxon>
    </lineage>
</organism>
<dbReference type="EMBL" id="CP042425">
    <property type="protein sequence ID" value="QEL19270.1"/>
    <property type="molecule type" value="Genomic_DNA"/>
</dbReference>